<evidence type="ECO:0000256" key="2">
    <source>
        <dbReference type="SAM" id="Phobius"/>
    </source>
</evidence>
<evidence type="ECO:0000256" key="1">
    <source>
        <dbReference type="SAM" id="MobiDB-lite"/>
    </source>
</evidence>
<gene>
    <name evidence="3" type="ORF">PPSIR1_32969</name>
</gene>
<comment type="caution">
    <text evidence="3">The sequence shown here is derived from an EMBL/GenBank/DDBJ whole genome shotgun (WGS) entry which is preliminary data.</text>
</comment>
<keyword evidence="2" id="KW-1133">Transmembrane helix</keyword>
<dbReference type="Proteomes" id="UP000005801">
    <property type="component" value="Unassembled WGS sequence"/>
</dbReference>
<organism evidence="3 4">
    <name type="scientific">Plesiocystis pacifica SIR-1</name>
    <dbReference type="NCBI Taxonomy" id="391625"/>
    <lineage>
        <taxon>Bacteria</taxon>
        <taxon>Pseudomonadati</taxon>
        <taxon>Myxococcota</taxon>
        <taxon>Polyangia</taxon>
        <taxon>Nannocystales</taxon>
        <taxon>Nannocystaceae</taxon>
        <taxon>Plesiocystis</taxon>
    </lineage>
</organism>
<feature type="transmembrane region" description="Helical" evidence="2">
    <location>
        <begin position="135"/>
        <end position="156"/>
    </location>
</feature>
<feature type="transmembrane region" description="Helical" evidence="2">
    <location>
        <begin position="235"/>
        <end position="254"/>
    </location>
</feature>
<name>A6GDQ4_9BACT</name>
<evidence type="ECO:0000313" key="3">
    <source>
        <dbReference type="EMBL" id="EDM76029.1"/>
    </source>
</evidence>
<accession>A6GDQ4</accession>
<keyword evidence="2" id="KW-0812">Transmembrane</keyword>
<feature type="transmembrane region" description="Helical" evidence="2">
    <location>
        <begin position="209"/>
        <end position="229"/>
    </location>
</feature>
<feature type="region of interest" description="Disordered" evidence="1">
    <location>
        <begin position="1"/>
        <end position="41"/>
    </location>
</feature>
<keyword evidence="4" id="KW-1185">Reference proteome</keyword>
<reference evidence="3 4" key="1">
    <citation type="submission" date="2007-06" db="EMBL/GenBank/DDBJ databases">
        <authorList>
            <person name="Shimkets L."/>
            <person name="Ferriera S."/>
            <person name="Johnson J."/>
            <person name="Kravitz S."/>
            <person name="Beeson K."/>
            <person name="Sutton G."/>
            <person name="Rogers Y.-H."/>
            <person name="Friedman R."/>
            <person name="Frazier M."/>
            <person name="Venter J.C."/>
        </authorList>
    </citation>
    <scope>NUCLEOTIDE SEQUENCE [LARGE SCALE GENOMIC DNA]</scope>
    <source>
        <strain evidence="3 4">SIR-1</strain>
    </source>
</reference>
<evidence type="ECO:0000313" key="4">
    <source>
        <dbReference type="Proteomes" id="UP000005801"/>
    </source>
</evidence>
<proteinExistence type="predicted"/>
<dbReference type="RefSeq" id="WP_006974844.1">
    <property type="nucleotide sequence ID" value="NZ_ABCS01000075.1"/>
</dbReference>
<dbReference type="EMBL" id="ABCS01000075">
    <property type="protein sequence ID" value="EDM76029.1"/>
    <property type="molecule type" value="Genomic_DNA"/>
</dbReference>
<feature type="transmembrane region" description="Helical" evidence="2">
    <location>
        <begin position="162"/>
        <end position="188"/>
    </location>
</feature>
<feature type="transmembrane region" description="Helical" evidence="2">
    <location>
        <begin position="99"/>
        <end position="123"/>
    </location>
</feature>
<feature type="compositionally biased region" description="Acidic residues" evidence="1">
    <location>
        <begin position="1"/>
        <end position="15"/>
    </location>
</feature>
<keyword evidence="2" id="KW-0472">Membrane</keyword>
<dbReference type="OrthoDB" id="5518372at2"/>
<dbReference type="AlphaFoldDB" id="A6GDQ4"/>
<protein>
    <submittedName>
        <fullName evidence="3">Uncharacterized protein</fullName>
    </submittedName>
</protein>
<sequence length="262" mass="27911">MTDGQDDHDEREDAVDDPRHDPELEAMADAVEAERGEADASGAGLGEGLGFEAREPALPRALILPGLAIVAASAAPLHPDGYSFLQLLYVAFLRHPLEGVVMLLGFGAPFLFGLIVALAAAFADRGHGARAMLRRFSVANLSLLHAQLLLVSFILAREGVAVMAFALVGFALVSGSYFIIQHAAAAAVGGRVDDQGEIDHADSGPKLHFLFRWGATMVVAICGWVRLQLLIDVRLGWAVEVLLASCMLITILLVRSSKARPE</sequence>